<dbReference type="Pfam" id="PF13715">
    <property type="entry name" value="CarbopepD_reg_2"/>
    <property type="match status" value="1"/>
</dbReference>
<evidence type="ECO:0000313" key="1">
    <source>
        <dbReference type="EMBL" id="MFC0076903.1"/>
    </source>
</evidence>
<reference evidence="1 2" key="1">
    <citation type="submission" date="2024-09" db="EMBL/GenBank/DDBJ databases">
        <authorList>
            <person name="Sun Q."/>
            <person name="Mori K."/>
        </authorList>
    </citation>
    <scope>NUCLEOTIDE SEQUENCE [LARGE SCALE GENOMIC DNA]</scope>
    <source>
        <strain evidence="1 2">CGMCC 1.12926</strain>
    </source>
</reference>
<comment type="caution">
    <text evidence="1">The sequence shown here is derived from an EMBL/GenBank/DDBJ whole genome shotgun (WGS) entry which is preliminary data.</text>
</comment>
<name>A0ABV6BPM2_9FLAO</name>
<dbReference type="RefSeq" id="WP_379685933.1">
    <property type="nucleotide sequence ID" value="NZ_JBHLYW010000007.1"/>
</dbReference>
<dbReference type="Proteomes" id="UP001589734">
    <property type="component" value="Unassembled WGS sequence"/>
</dbReference>
<keyword evidence="2" id="KW-1185">Reference proteome</keyword>
<dbReference type="EMBL" id="JBHLYW010000007">
    <property type="protein sequence ID" value="MFC0076903.1"/>
    <property type="molecule type" value="Genomic_DNA"/>
</dbReference>
<gene>
    <name evidence="1" type="ORF">ACFFLS_07615</name>
</gene>
<accession>A0ABV6BPM2</accession>
<organism evidence="1 2">
    <name type="scientific">Flavobacterium procerum</name>
    <dbReference type="NCBI Taxonomy" id="1455569"/>
    <lineage>
        <taxon>Bacteria</taxon>
        <taxon>Pseudomonadati</taxon>
        <taxon>Bacteroidota</taxon>
        <taxon>Flavobacteriia</taxon>
        <taxon>Flavobacteriales</taxon>
        <taxon>Flavobacteriaceae</taxon>
        <taxon>Flavobacterium</taxon>
    </lineage>
</organism>
<proteinExistence type="predicted"/>
<protein>
    <submittedName>
        <fullName evidence="1">Carboxypeptidase-like regulatory domain-containing protein</fullName>
    </submittedName>
</protein>
<dbReference type="InterPro" id="IPR008969">
    <property type="entry name" value="CarboxyPept-like_regulatory"/>
</dbReference>
<sequence length="921" mass="105695">MKKLLLFLFTSAIGFSQSIYKGNVSEKGAPIPGATICVLNTKNCTTSDFEGNYAIEVKKGDQLQISFVGMKTQVIKISNQTFQEDELIVNEIVSNDYIKKLEKTADSVKISKPTGYFNFNLGAYLGYDEISKINRKSDGLYELKYKYDYDRLSFEINQEYLISAPIRLPKYQSSYAQGRSINGDLAYQSPETNEIFSWGPNVNALQYSSNSSEYYPQGNIENRTSFGSAPLQLYNPNRFFRNSEDSKIAFTGQIESRKGNFLKLNFSYKTGNITIPNTRNNESTTSLKYFRTVSQYSKIETLLTYNNFENNFSNSNFGINKVVFANAITPVHFDTKSASVLSNGTQRSYSGFENNPYYLTEFNLDRNKSQTFSFNFNHKFNKNRISNTVNTNFQSSDVKNENGQSFYTAGISEPNFNQRVEKFKSFSVSDVFKHDFGYSKYVESKLDLRYQNRDLERNFFNRYNSLNDFPKNALMQTTFDISQNRFEALFNVNGSILIEDVPFYYNEMILKASTDLNYSSTVKNGLMPGYFVSVELRKLFDEDFTLTITNRYTQTEPSLQNNNLNFNSLHYSLDQFKQLQNNLELITPKNAVTINENSTNFDLNYRISGSWNLYLNYNFKKVDNLYVPLYDSNAVSWSPNVDYKQRGVEFSIENLGYYHRNFRYSFNLNFTYYKNEVTAILNNQSRIPFAGFADINKNYIVGQPLGVIVGSSYLRDANQNIIIDADGFPIKNLEPKILGNPNPDFVVGFSNTFQYKQFSLYLGFDWSQGGKLWNGTQQTLSYYGKSELTGEQRNITNYIFDGVTQSGAVNTKAVSFYDANQSVGQNRWTRYGIEGISEDAIEDATYFRLNSLKLSYKHNHNYTSNKTEFTISFFMNNVFVAAKSKSAFALNSMFNSLDTSGLDYFNAPMMRSFGSSLTIKF</sequence>
<evidence type="ECO:0000313" key="2">
    <source>
        <dbReference type="Proteomes" id="UP001589734"/>
    </source>
</evidence>
<dbReference type="SUPFAM" id="SSF49464">
    <property type="entry name" value="Carboxypeptidase regulatory domain-like"/>
    <property type="match status" value="1"/>
</dbReference>